<protein>
    <submittedName>
        <fullName evidence="1">YslB family protein</fullName>
    </submittedName>
</protein>
<gene>
    <name evidence="1" type="ORF">HB912_03585</name>
</gene>
<reference evidence="1 2" key="1">
    <citation type="submission" date="2020-03" db="EMBL/GenBank/DDBJ databases">
        <title>Soil Listeria distribution.</title>
        <authorList>
            <person name="Liao J."/>
            <person name="Wiedmann M."/>
        </authorList>
    </citation>
    <scope>NUCLEOTIDE SEQUENCE [LARGE SCALE GENOMIC DNA]</scope>
    <source>
        <strain evidence="1 2">FSL L7-1507</strain>
    </source>
</reference>
<name>A0A841ZP31_9LIST</name>
<dbReference type="RefSeq" id="WP_036072628.1">
    <property type="nucleotide sequence ID" value="NZ_CP195758.1"/>
</dbReference>
<organism evidence="1 2">
    <name type="scientific">Listeria aquatica</name>
    <dbReference type="NCBI Taxonomy" id="1494960"/>
    <lineage>
        <taxon>Bacteria</taxon>
        <taxon>Bacillati</taxon>
        <taxon>Bacillota</taxon>
        <taxon>Bacilli</taxon>
        <taxon>Bacillales</taxon>
        <taxon>Listeriaceae</taxon>
        <taxon>Listeria</taxon>
    </lineage>
</organism>
<comment type="caution">
    <text evidence="1">The sequence shown here is derived from an EMBL/GenBank/DDBJ whole genome shotgun (WGS) entry which is preliminary data.</text>
</comment>
<evidence type="ECO:0000313" key="2">
    <source>
        <dbReference type="Proteomes" id="UP000559885"/>
    </source>
</evidence>
<dbReference type="Proteomes" id="UP000559885">
    <property type="component" value="Unassembled WGS sequence"/>
</dbReference>
<dbReference type="SUPFAM" id="SSF111126">
    <property type="entry name" value="Ligand-binding domain in the NO signalling and Golgi transport"/>
    <property type="match status" value="1"/>
</dbReference>
<dbReference type="Gene3D" id="3.30.1380.20">
    <property type="entry name" value="Trafficking protein particle complex subunit 3"/>
    <property type="match status" value="1"/>
</dbReference>
<dbReference type="InterPro" id="IPR019642">
    <property type="entry name" value="DUF2507"/>
</dbReference>
<sequence length="154" mass="17963">MTEEINQETSTQPEKKLVPSFGVELFRDYLLPDLLGEESPHIFYWAGKDLARKFPLTSFEEIQDFFEEASFGTIEVVKEKKEELQILLYGPAVETRFDLQGEPSFKLEAGFIAEQIQAQNGYYAEAYDEINKRKKEALLVIKWDLKESTDYKDY</sequence>
<evidence type="ECO:0000313" key="1">
    <source>
        <dbReference type="EMBL" id="MBC1520730.1"/>
    </source>
</evidence>
<dbReference type="EMBL" id="JAARRM010000001">
    <property type="protein sequence ID" value="MBC1520730.1"/>
    <property type="molecule type" value="Genomic_DNA"/>
</dbReference>
<proteinExistence type="predicted"/>
<dbReference type="PANTHER" id="PTHR35090">
    <property type="entry name" value="DNA-DIRECTED RNA POLYMERASE SUBUNIT I"/>
    <property type="match status" value="1"/>
</dbReference>
<accession>A0A841ZP31</accession>
<dbReference type="AlphaFoldDB" id="A0A841ZP31"/>
<dbReference type="InterPro" id="IPR024096">
    <property type="entry name" value="NO_sig/Golgi_transp_ligand-bd"/>
</dbReference>
<dbReference type="PANTHER" id="PTHR35090:SF1">
    <property type="entry name" value="SLR0144 PROTEIN"/>
    <property type="match status" value="1"/>
</dbReference>
<dbReference type="Pfam" id="PF10702">
    <property type="entry name" value="DUF2507"/>
    <property type="match status" value="1"/>
</dbReference>